<comment type="subcellular location">
    <subcellularLocation>
        <location evidence="3">Nucleus</location>
    </subcellularLocation>
</comment>
<dbReference type="InterPro" id="IPR000418">
    <property type="entry name" value="Ets_dom"/>
</dbReference>
<proteinExistence type="inferred from homology"/>
<name>A0A2B4RKP5_STYPI</name>
<dbReference type="PROSITE" id="PS50061">
    <property type="entry name" value="ETS_DOMAIN_3"/>
    <property type="match status" value="1"/>
</dbReference>
<dbReference type="PANTHER" id="PTHR11849:SF289">
    <property type="entry name" value="ETS-LIKE PROTEIN POINTED"/>
    <property type="match status" value="1"/>
</dbReference>
<evidence type="ECO:0000313" key="7">
    <source>
        <dbReference type="Proteomes" id="UP000225706"/>
    </source>
</evidence>
<dbReference type="InterPro" id="IPR046328">
    <property type="entry name" value="ETS_fam"/>
</dbReference>
<feature type="domain" description="ETS" evidence="5">
    <location>
        <begin position="99"/>
        <end position="180"/>
    </location>
</feature>
<dbReference type="PRINTS" id="PR00454">
    <property type="entry name" value="ETSDOMAIN"/>
</dbReference>
<keyword evidence="3" id="KW-0539">Nucleus</keyword>
<gene>
    <name evidence="6" type="primary">ets1-b</name>
    <name evidence="6" type="ORF">AWC38_SpisGene18634</name>
</gene>
<feature type="region of interest" description="Disordered" evidence="4">
    <location>
        <begin position="66"/>
        <end position="94"/>
    </location>
</feature>
<feature type="compositionally biased region" description="Basic residues" evidence="4">
    <location>
        <begin position="78"/>
        <end position="90"/>
    </location>
</feature>
<comment type="caution">
    <text evidence="6">The sequence shown here is derived from an EMBL/GenBank/DDBJ whole genome shotgun (WGS) entry which is preliminary data.</text>
</comment>
<evidence type="ECO:0000313" key="6">
    <source>
        <dbReference type="EMBL" id="PFX17060.1"/>
    </source>
</evidence>
<dbReference type="GO" id="GO:0043565">
    <property type="term" value="F:sequence-specific DNA binding"/>
    <property type="evidence" value="ECO:0007669"/>
    <property type="project" value="InterPro"/>
</dbReference>
<dbReference type="Proteomes" id="UP000225706">
    <property type="component" value="Unassembled WGS sequence"/>
</dbReference>
<dbReference type="InterPro" id="IPR036390">
    <property type="entry name" value="WH_DNA-bd_sf"/>
</dbReference>
<dbReference type="GO" id="GO:0030154">
    <property type="term" value="P:cell differentiation"/>
    <property type="evidence" value="ECO:0007669"/>
    <property type="project" value="TreeGrafter"/>
</dbReference>
<dbReference type="InterPro" id="IPR036388">
    <property type="entry name" value="WH-like_DNA-bd_sf"/>
</dbReference>
<organism evidence="6 7">
    <name type="scientific">Stylophora pistillata</name>
    <name type="common">Smooth cauliflower coral</name>
    <dbReference type="NCBI Taxonomy" id="50429"/>
    <lineage>
        <taxon>Eukaryota</taxon>
        <taxon>Metazoa</taxon>
        <taxon>Cnidaria</taxon>
        <taxon>Anthozoa</taxon>
        <taxon>Hexacorallia</taxon>
        <taxon>Scleractinia</taxon>
        <taxon>Astrocoeniina</taxon>
        <taxon>Pocilloporidae</taxon>
        <taxon>Stylophora</taxon>
    </lineage>
</organism>
<dbReference type="PANTHER" id="PTHR11849">
    <property type="entry name" value="ETS"/>
    <property type="match status" value="1"/>
</dbReference>
<dbReference type="SMART" id="SM00413">
    <property type="entry name" value="ETS"/>
    <property type="match status" value="1"/>
</dbReference>
<dbReference type="AlphaFoldDB" id="A0A2B4RKP5"/>
<dbReference type="Gene3D" id="1.10.10.10">
    <property type="entry name" value="Winged helix-like DNA-binding domain superfamily/Winged helix DNA-binding domain"/>
    <property type="match status" value="1"/>
</dbReference>
<dbReference type="GO" id="GO:0005634">
    <property type="term" value="C:nucleus"/>
    <property type="evidence" value="ECO:0007669"/>
    <property type="project" value="UniProtKB-SubCell"/>
</dbReference>
<evidence type="ECO:0000256" key="3">
    <source>
        <dbReference type="RuleBase" id="RU004019"/>
    </source>
</evidence>
<evidence type="ECO:0000256" key="2">
    <source>
        <dbReference type="ARBA" id="ARBA00023125"/>
    </source>
</evidence>
<evidence type="ECO:0000256" key="4">
    <source>
        <dbReference type="SAM" id="MobiDB-lite"/>
    </source>
</evidence>
<keyword evidence="7" id="KW-1185">Reference proteome</keyword>
<protein>
    <submittedName>
        <fullName evidence="6">Protein c-ets-1-B</fullName>
    </submittedName>
</protein>
<dbReference type="Pfam" id="PF00178">
    <property type="entry name" value="Ets"/>
    <property type="match status" value="1"/>
</dbReference>
<dbReference type="EMBL" id="LSMT01000500">
    <property type="protein sequence ID" value="PFX17060.1"/>
    <property type="molecule type" value="Genomic_DNA"/>
</dbReference>
<comment type="similarity">
    <text evidence="1 3">Belongs to the ETS family.</text>
</comment>
<dbReference type="STRING" id="50429.A0A2B4RKP5"/>
<evidence type="ECO:0000259" key="5">
    <source>
        <dbReference type="PROSITE" id="PS50061"/>
    </source>
</evidence>
<keyword evidence="2 3" id="KW-0238">DNA-binding</keyword>
<evidence type="ECO:0000256" key="1">
    <source>
        <dbReference type="ARBA" id="ARBA00005562"/>
    </source>
</evidence>
<dbReference type="GO" id="GO:0000981">
    <property type="term" value="F:DNA-binding transcription factor activity, RNA polymerase II-specific"/>
    <property type="evidence" value="ECO:0007669"/>
    <property type="project" value="TreeGrafter"/>
</dbReference>
<dbReference type="OrthoDB" id="10067219at2759"/>
<accession>A0A2B4RKP5</accession>
<reference evidence="7" key="1">
    <citation type="journal article" date="2017" name="bioRxiv">
        <title>Comparative analysis of the genomes of Stylophora pistillata and Acropora digitifera provides evidence for extensive differences between species of corals.</title>
        <authorList>
            <person name="Voolstra C.R."/>
            <person name="Li Y."/>
            <person name="Liew Y.J."/>
            <person name="Baumgarten S."/>
            <person name="Zoccola D."/>
            <person name="Flot J.-F."/>
            <person name="Tambutte S."/>
            <person name="Allemand D."/>
            <person name="Aranda M."/>
        </authorList>
    </citation>
    <scope>NUCLEOTIDE SEQUENCE [LARGE SCALE GENOMIC DNA]</scope>
</reference>
<dbReference type="SUPFAM" id="SSF46785">
    <property type="entry name" value="Winged helix' DNA-binding domain"/>
    <property type="match status" value="1"/>
</dbReference>
<sequence>MDVFNLNRNIQLTRIKNFLLDNVGYQEFLSQCSTVVNPVQPSGIDSPAEGSSQMAALQRLPNYLQEESTENRAASNKHSARKRNRGPKPKKMYDGNGPIQLWQLILSELISSSSEPLVEWTKKEKYEFRILQPDKLAALWGEQKKKTNMNFAKLARGLRYYYGKSILEKVRGQQFTYQFVMDIDAILANDSDGEASEGGGRGTPDVYCEAPRTFKQGKGCGETETQVTDTGVGRYGGVWEDLGCPVEALRDTGGAEQGIVNIEGIVQNAGETFDCTREDFRLPMGISWDTGGEREGALGTKEVDRNLGEAFEDTGKGKLRKFWGHENTGMGCDITERDFGIVPVGLEGISEGCGIIKGGLGEIKSFDLSVLVESNDTSSFYEAL</sequence>